<evidence type="ECO:0000313" key="4">
    <source>
        <dbReference type="Proteomes" id="UP001642540"/>
    </source>
</evidence>
<feature type="compositionally biased region" description="Polar residues" evidence="1">
    <location>
        <begin position="1"/>
        <end position="11"/>
    </location>
</feature>
<evidence type="ECO:0000259" key="2">
    <source>
        <dbReference type="Pfam" id="PF00775"/>
    </source>
</evidence>
<sequence>MESKSSLTLTPQGPEGPFYIPDQPVRSDIREDKEGLLLTILFNIKDYNNDGKPVTNASVHVWHADPMGIYSGYLGLYPIENKEISGEMHVEPTDSSSFLRGVQATDSSGSAIFQTVFPGWYGRRTPHIHFKVRVSDKDYYTGEVYFNNSLADKVYYNVMPYSERETEKKKYNEDDPEFITHDGSMTIVNLEGDPNTALRGSLDIVIAV</sequence>
<organism evidence="3 4">
    <name type="scientific">Orchesella dallaii</name>
    <dbReference type="NCBI Taxonomy" id="48710"/>
    <lineage>
        <taxon>Eukaryota</taxon>
        <taxon>Metazoa</taxon>
        <taxon>Ecdysozoa</taxon>
        <taxon>Arthropoda</taxon>
        <taxon>Hexapoda</taxon>
        <taxon>Collembola</taxon>
        <taxon>Entomobryomorpha</taxon>
        <taxon>Entomobryoidea</taxon>
        <taxon>Orchesellidae</taxon>
        <taxon>Orchesellinae</taxon>
        <taxon>Orchesella</taxon>
    </lineage>
</organism>
<dbReference type="SUPFAM" id="SSF49482">
    <property type="entry name" value="Aromatic compound dioxygenase"/>
    <property type="match status" value="1"/>
</dbReference>
<dbReference type="PANTHER" id="PTHR34315">
    <property type="match status" value="1"/>
</dbReference>
<dbReference type="EMBL" id="CAXLJM020000072">
    <property type="protein sequence ID" value="CAL8126298.1"/>
    <property type="molecule type" value="Genomic_DNA"/>
</dbReference>
<feature type="domain" description="Intradiol ring-cleavage dioxygenases" evidence="2">
    <location>
        <begin position="15"/>
        <end position="149"/>
    </location>
</feature>
<gene>
    <name evidence="3" type="ORF">ODALV1_LOCUS21337</name>
</gene>
<reference evidence="3 4" key="1">
    <citation type="submission" date="2024-08" db="EMBL/GenBank/DDBJ databases">
        <authorList>
            <person name="Cucini C."/>
            <person name="Frati F."/>
        </authorList>
    </citation>
    <scope>NUCLEOTIDE SEQUENCE [LARGE SCALE GENOMIC DNA]</scope>
</reference>
<dbReference type="Gene3D" id="2.60.130.10">
    <property type="entry name" value="Aromatic compound dioxygenase"/>
    <property type="match status" value="1"/>
</dbReference>
<comment type="caution">
    <text evidence="3">The sequence shown here is derived from an EMBL/GenBank/DDBJ whole genome shotgun (WGS) entry which is preliminary data.</text>
</comment>
<dbReference type="Pfam" id="PF00775">
    <property type="entry name" value="Dioxygenase_C"/>
    <property type="match status" value="1"/>
</dbReference>
<name>A0ABP1RCX2_9HEXA</name>
<evidence type="ECO:0000256" key="1">
    <source>
        <dbReference type="SAM" id="MobiDB-lite"/>
    </source>
</evidence>
<feature type="region of interest" description="Disordered" evidence="1">
    <location>
        <begin position="1"/>
        <end position="24"/>
    </location>
</feature>
<proteinExistence type="predicted"/>
<keyword evidence="4" id="KW-1185">Reference proteome</keyword>
<dbReference type="PANTHER" id="PTHR34315:SF1">
    <property type="entry name" value="INTRADIOL RING-CLEAVAGE DIOXYGENASES DOMAIN-CONTAINING PROTEIN-RELATED"/>
    <property type="match status" value="1"/>
</dbReference>
<dbReference type="Proteomes" id="UP001642540">
    <property type="component" value="Unassembled WGS sequence"/>
</dbReference>
<dbReference type="InterPro" id="IPR015889">
    <property type="entry name" value="Intradiol_dOase_core"/>
</dbReference>
<dbReference type="InterPro" id="IPR000627">
    <property type="entry name" value="Intradiol_dOase_C"/>
</dbReference>
<evidence type="ECO:0000313" key="3">
    <source>
        <dbReference type="EMBL" id="CAL8126298.1"/>
    </source>
</evidence>
<accession>A0ABP1RCX2</accession>
<protein>
    <recommendedName>
        <fullName evidence="2">Intradiol ring-cleavage dioxygenases domain-containing protein</fullName>
    </recommendedName>
</protein>